<dbReference type="GeneID" id="26098363"/>
<gene>
    <name evidence="1" type="ORF">Pyrde_0041</name>
</gene>
<dbReference type="KEGG" id="pdl:Pyrde_0041"/>
<dbReference type="AlphaFoldDB" id="A0A0P0N233"/>
<dbReference type="EMBL" id="CP013011">
    <property type="protein sequence ID" value="ALL00091.1"/>
    <property type="molecule type" value="Genomic_DNA"/>
</dbReference>
<evidence type="ECO:0000313" key="1">
    <source>
        <dbReference type="EMBL" id="ALL00091.1"/>
    </source>
</evidence>
<dbReference type="Proteomes" id="UP000058613">
    <property type="component" value="Chromosome"/>
</dbReference>
<proteinExistence type="predicted"/>
<name>A0A0P0N233_9CREN</name>
<sequence length="199" mass="22230">MTAKFIVVYHEPGDPSESERVHKLVEQVRLLGDVDVEAVSLKKFTGCRNCRRVYLLMFTRGGHWLSLKEYGVDAVLVPPYVTASAIIAELDKRRLDSVMLVALRAKRLLDAQHYDLELIRKLVAAKGLDAEVRLLDEMSTAKKPETTKPVAPLALLSGRLVRAACSLTEGPCLGPLLHYGWWHILSWLVSDMLAPDITT</sequence>
<accession>A0A0P0N233</accession>
<dbReference type="RefSeq" id="WP_055407196.1">
    <property type="nucleotide sequence ID" value="NZ_CP013011.1"/>
</dbReference>
<protein>
    <submittedName>
        <fullName evidence="1">Uncharacterized protein</fullName>
    </submittedName>
</protein>
<reference evidence="1 2" key="1">
    <citation type="submission" date="2015-10" db="EMBL/GenBank/DDBJ databases">
        <title>Complete genome sequence of hyperthermophilic archaeon Pyrodictium delaneyi Su06.</title>
        <authorList>
            <person name="Jung J.-H."/>
            <person name="Lin J."/>
            <person name="Holden J.F."/>
            <person name="Park C.-S."/>
        </authorList>
    </citation>
    <scope>NUCLEOTIDE SEQUENCE [LARGE SCALE GENOMIC DNA]</scope>
    <source>
        <strain evidence="1 2">Su06</strain>
    </source>
</reference>
<dbReference type="OrthoDB" id="15552at2157"/>
<organism evidence="1 2">
    <name type="scientific">Pyrodictium delaneyi</name>
    <dbReference type="NCBI Taxonomy" id="1273541"/>
    <lineage>
        <taxon>Archaea</taxon>
        <taxon>Thermoproteota</taxon>
        <taxon>Thermoprotei</taxon>
        <taxon>Desulfurococcales</taxon>
        <taxon>Pyrodictiaceae</taxon>
        <taxon>Pyrodictium</taxon>
    </lineage>
</organism>
<evidence type="ECO:0000313" key="2">
    <source>
        <dbReference type="Proteomes" id="UP000058613"/>
    </source>
</evidence>